<keyword evidence="1" id="KW-1133">Transmembrane helix</keyword>
<dbReference type="AlphaFoldDB" id="A0A974PY18"/>
<evidence type="ECO:0000313" key="3">
    <source>
        <dbReference type="EMBL" id="QRJ63421.1"/>
    </source>
</evidence>
<dbReference type="EMBL" id="CP064781">
    <property type="protein sequence ID" value="QRJ63421.1"/>
    <property type="molecule type" value="Genomic_DNA"/>
</dbReference>
<feature type="transmembrane region" description="Helical" evidence="1">
    <location>
        <begin position="16"/>
        <end position="35"/>
    </location>
</feature>
<dbReference type="Proteomes" id="UP000663444">
    <property type="component" value="Chromosome"/>
</dbReference>
<evidence type="ECO:0000256" key="1">
    <source>
        <dbReference type="SAM" id="Phobius"/>
    </source>
</evidence>
<keyword evidence="4" id="KW-1185">Reference proteome</keyword>
<dbReference type="KEGG" id="ares:IWH25_17005"/>
<dbReference type="RefSeq" id="WP_203386948.1">
    <property type="nucleotide sequence ID" value="NZ_CP064781.1"/>
</dbReference>
<dbReference type="Pfam" id="PF14341">
    <property type="entry name" value="PilX_N"/>
    <property type="match status" value="1"/>
</dbReference>
<evidence type="ECO:0000259" key="2">
    <source>
        <dbReference type="Pfam" id="PF14341"/>
    </source>
</evidence>
<organism evidence="3 4">
    <name type="scientific">Azospira restricta</name>
    <dbReference type="NCBI Taxonomy" id="404405"/>
    <lineage>
        <taxon>Bacteria</taxon>
        <taxon>Pseudomonadati</taxon>
        <taxon>Pseudomonadota</taxon>
        <taxon>Betaproteobacteria</taxon>
        <taxon>Rhodocyclales</taxon>
        <taxon>Rhodocyclaceae</taxon>
        <taxon>Azospira</taxon>
    </lineage>
</organism>
<keyword evidence="1" id="KW-0812">Transmembrane</keyword>
<evidence type="ECO:0000313" key="4">
    <source>
        <dbReference type="Proteomes" id="UP000663444"/>
    </source>
</evidence>
<accession>A0A974PY18</accession>
<name>A0A974PY18_9RHOO</name>
<feature type="domain" description="Type 4 fimbrial biogenesis protein PilX N-terminal" evidence="2">
    <location>
        <begin position="13"/>
        <end position="58"/>
    </location>
</feature>
<sequence length="224" mass="24331">MKAYIPLAHPRQRGSVLIISLIMLVVLTLIGISMIRMTTTNLQLVNNMQGRHQALAAANDIVNQVLSSSFINPSDINGTLNAVAAASYTYSPEGEDASKKTYTVTVSKPCLKSLTFATDKITRIIQPQIRARIAAINTLLAANPPDDVRAELEAERTLLVQRHQQYQTCVDDKAPCYLTLWQFTATVSTGFLGAKTSLSAGTDVVLNSETGIQVRNDSALYCTS</sequence>
<keyword evidence="1" id="KW-0472">Membrane</keyword>
<protein>
    <submittedName>
        <fullName evidence="3">Pilus assembly PilX N-terminal domain-containing protein</fullName>
    </submittedName>
</protein>
<gene>
    <name evidence="3" type="ORF">IWH25_17005</name>
</gene>
<proteinExistence type="predicted"/>
<dbReference type="InterPro" id="IPR025746">
    <property type="entry name" value="PilX_N_dom"/>
</dbReference>
<reference evidence="3" key="1">
    <citation type="submission" date="2020-11" db="EMBL/GenBank/DDBJ databases">
        <title>Azospira restricta DSM 18626 genome sequence.</title>
        <authorList>
            <person name="Moe W.M."/>
        </authorList>
    </citation>
    <scope>NUCLEOTIDE SEQUENCE</scope>
    <source>
        <strain evidence="3">DSM 18626</strain>
    </source>
</reference>